<protein>
    <recommendedName>
        <fullName evidence="3">Ribbon-helix-helix protein CopG domain-containing protein</fullName>
    </recommendedName>
</protein>
<organism evidence="1 2">
    <name type="scientific">Nocardia amamiensis</name>
    <dbReference type="NCBI Taxonomy" id="404578"/>
    <lineage>
        <taxon>Bacteria</taxon>
        <taxon>Bacillati</taxon>
        <taxon>Actinomycetota</taxon>
        <taxon>Actinomycetes</taxon>
        <taxon>Mycobacteriales</taxon>
        <taxon>Nocardiaceae</taxon>
        <taxon>Nocardia</taxon>
    </lineage>
</organism>
<sequence length="111" mass="12267">MTDPFLNMSPAEMAAMTERLEFTDEPATPPIETGPGAEPVLIPRSVKLTRDLDQACKRRAANLGMSQSAYIRSLIERDVAEAGTGEQRPAWVRELMAVIAQHENDENRKAS</sequence>
<dbReference type="Proteomes" id="UP000702209">
    <property type="component" value="Unassembled WGS sequence"/>
</dbReference>
<evidence type="ECO:0000313" key="2">
    <source>
        <dbReference type="Proteomes" id="UP000702209"/>
    </source>
</evidence>
<keyword evidence="2" id="KW-1185">Reference proteome</keyword>
<name>A0ABS0D1B9_9NOCA</name>
<evidence type="ECO:0008006" key="3">
    <source>
        <dbReference type="Google" id="ProtNLM"/>
    </source>
</evidence>
<dbReference type="EMBL" id="JADLQX010000048">
    <property type="protein sequence ID" value="MBF6302614.1"/>
    <property type="molecule type" value="Genomic_DNA"/>
</dbReference>
<comment type="caution">
    <text evidence="1">The sequence shown here is derived from an EMBL/GenBank/DDBJ whole genome shotgun (WGS) entry which is preliminary data.</text>
</comment>
<reference evidence="1 2" key="1">
    <citation type="submission" date="2020-10" db="EMBL/GenBank/DDBJ databases">
        <title>Identification of Nocardia species via Next-generation sequencing and recognition of intraspecies genetic diversity.</title>
        <authorList>
            <person name="Li P."/>
            <person name="Li P."/>
            <person name="Lu B."/>
        </authorList>
    </citation>
    <scope>NUCLEOTIDE SEQUENCE [LARGE SCALE GENOMIC DNA]</scope>
    <source>
        <strain evidence="1 2">BJ06-0157</strain>
    </source>
</reference>
<evidence type="ECO:0000313" key="1">
    <source>
        <dbReference type="EMBL" id="MBF6302614.1"/>
    </source>
</evidence>
<gene>
    <name evidence="1" type="ORF">IU459_34515</name>
</gene>
<proteinExistence type="predicted"/>
<dbReference type="RefSeq" id="WP_195133797.1">
    <property type="nucleotide sequence ID" value="NZ_JADLQX010000048.1"/>
</dbReference>
<accession>A0ABS0D1B9</accession>